<accession>C2G3M6</accession>
<sequence>MMKIICILLFLKLSLHVSEAHQFISPNRYHILISLFPLSLI</sequence>
<evidence type="ECO:0000313" key="1">
    <source>
        <dbReference type="EMBL" id="EEI90231.1"/>
    </source>
</evidence>
<reference evidence="1 2" key="1">
    <citation type="submission" date="2009-01" db="EMBL/GenBank/DDBJ databases">
        <authorList>
            <person name="Qin X."/>
            <person name="Bachman B."/>
            <person name="Battles P."/>
            <person name="Bell A."/>
            <person name="Bess C."/>
            <person name="Bickham C."/>
            <person name="Chaboub L."/>
            <person name="Chen D."/>
            <person name="Coyle M."/>
            <person name="Deiros D.R."/>
            <person name="Dinh H."/>
            <person name="Forbes L."/>
            <person name="Fowler G."/>
            <person name="Francisco L."/>
            <person name="Fu Q."/>
            <person name="Gubbala S."/>
            <person name="Hale W."/>
            <person name="Han Y."/>
            <person name="Hemphill L."/>
            <person name="Highlander S.K."/>
            <person name="Hirani K."/>
            <person name="Hogues M."/>
            <person name="Jackson L."/>
            <person name="Jakkamsetti A."/>
            <person name="Javaid M."/>
            <person name="Jiang H."/>
            <person name="Korchina V."/>
            <person name="Kovar C."/>
            <person name="Lara F."/>
            <person name="Lee S."/>
            <person name="Mata R."/>
            <person name="Mathew T."/>
            <person name="Moen C."/>
            <person name="Morales K."/>
            <person name="Munidasa M."/>
            <person name="Nazareth L."/>
            <person name="Ngo R."/>
            <person name="Nguyen L."/>
            <person name="Okwuonu G."/>
            <person name="Ongeri F."/>
            <person name="Patil S."/>
            <person name="Petrosino J."/>
            <person name="Pham C."/>
            <person name="Pham P."/>
            <person name="Pu L.-L."/>
            <person name="Puazo M."/>
            <person name="Raj R."/>
            <person name="Reid J."/>
            <person name="Rouhana J."/>
            <person name="Saada N."/>
            <person name="Shang Y."/>
            <person name="Simmons D."/>
            <person name="Thornton R."/>
            <person name="Warren J."/>
            <person name="Weissenberger G."/>
            <person name="Zhang J."/>
            <person name="Zhang L."/>
            <person name="Zhou C."/>
            <person name="Zhu D."/>
            <person name="Muzny D."/>
            <person name="Worley K."/>
            <person name="Gibbs R."/>
        </authorList>
    </citation>
    <scope>NUCLEOTIDE SEQUENCE [LARGE SCALE GENOMIC DNA]</scope>
    <source>
        <strain evidence="1 2">ATCC 33300</strain>
    </source>
</reference>
<dbReference type="EMBL" id="ACHB01000092">
    <property type="protein sequence ID" value="EEI90231.1"/>
    <property type="molecule type" value="Genomic_DNA"/>
</dbReference>
<dbReference type="AlphaFoldDB" id="C2G3M6"/>
<dbReference type="HOGENOM" id="CLU_3276826_0_0_10"/>
<proteinExistence type="predicted"/>
<comment type="caution">
    <text evidence="1">The sequence shown here is derived from an EMBL/GenBank/DDBJ whole genome shotgun (WGS) entry which is preliminary data.</text>
</comment>
<gene>
    <name evidence="1" type="ORF">HMPREF0765_4182</name>
</gene>
<evidence type="ECO:0000313" key="2">
    <source>
        <dbReference type="Proteomes" id="UP000006241"/>
    </source>
</evidence>
<name>C2G3M6_SPHSI</name>
<protein>
    <submittedName>
        <fullName evidence="1">Uncharacterized protein</fullName>
    </submittedName>
</protein>
<dbReference type="Proteomes" id="UP000006241">
    <property type="component" value="Unassembled WGS sequence"/>
</dbReference>
<organism evidence="1 2">
    <name type="scientific">Sphingobacterium spiritivorum ATCC 33300</name>
    <dbReference type="NCBI Taxonomy" id="525372"/>
    <lineage>
        <taxon>Bacteria</taxon>
        <taxon>Pseudomonadati</taxon>
        <taxon>Bacteroidota</taxon>
        <taxon>Sphingobacteriia</taxon>
        <taxon>Sphingobacteriales</taxon>
        <taxon>Sphingobacteriaceae</taxon>
        <taxon>Sphingobacterium</taxon>
    </lineage>
</organism>